<protein>
    <recommendedName>
        <fullName evidence="1">DUF3859 domain-containing protein</fullName>
    </recommendedName>
</protein>
<evidence type="ECO:0000313" key="2">
    <source>
        <dbReference type="EMBL" id="BBL92053.1"/>
    </source>
</evidence>
<name>A0A510IEA5_9VIBR</name>
<accession>A0A510IEA5</accession>
<evidence type="ECO:0000259" key="1">
    <source>
        <dbReference type="Pfam" id="PF12975"/>
    </source>
</evidence>
<dbReference type="InterPro" id="IPR024331">
    <property type="entry name" value="DUF3859"/>
</dbReference>
<dbReference type="Gene3D" id="2.60.40.2390">
    <property type="match status" value="1"/>
</dbReference>
<dbReference type="Pfam" id="PF12975">
    <property type="entry name" value="DUF3859"/>
    <property type="match status" value="1"/>
</dbReference>
<proteinExistence type="predicted"/>
<dbReference type="PROSITE" id="PS51257">
    <property type="entry name" value="PROKAR_LIPOPROTEIN"/>
    <property type="match status" value="1"/>
</dbReference>
<dbReference type="RefSeq" id="WP_138955113.1">
    <property type="nucleotide sequence ID" value="NZ_AP019799.1"/>
</dbReference>
<dbReference type="Proteomes" id="UP000315115">
    <property type="component" value="Chromosome 2"/>
</dbReference>
<gene>
    <name evidence="2" type="ORF">VroAM7_47060</name>
</gene>
<sequence length="284" mass="31282">MISSKASVLGLISLSILLGGCATTKEEQNKQQTNVEQTSENKVKVGATAKINKSGLATPAFKNKQLVGYNFQKGFAVPAEIGNFFGFSYTATQSVSMTPDATEGKVYKSLPVIVEVTHPEINGSTQSSWNDTLYFGRDNFAMWQFESEAELANGKWTVAVKLNDEIIAEKNFFVQVPPKMPAKVTQVCDAQVELFPKPLQEAHTACCENNDAQACYNFAWRGLERIRDKVGAQLYYAKSCDLGDVSGCRTAAKLADTKEQKMEFFKKGCDLDDFESCVDAKLEL</sequence>
<evidence type="ECO:0000313" key="3">
    <source>
        <dbReference type="Proteomes" id="UP000315115"/>
    </source>
</evidence>
<dbReference type="AlphaFoldDB" id="A0A510IEA5"/>
<organism evidence="2 3">
    <name type="scientific">Vibrio rotiferianus</name>
    <dbReference type="NCBI Taxonomy" id="190895"/>
    <lineage>
        <taxon>Bacteria</taxon>
        <taxon>Pseudomonadati</taxon>
        <taxon>Pseudomonadota</taxon>
        <taxon>Gammaproteobacteria</taxon>
        <taxon>Vibrionales</taxon>
        <taxon>Vibrionaceae</taxon>
        <taxon>Vibrio</taxon>
    </lineage>
</organism>
<reference evidence="3" key="1">
    <citation type="submission" date="2019-07" db="EMBL/GenBank/DDBJ databases">
        <title>Complete Genome Sequences of Vibrion rotiferianus strain AM7.</title>
        <authorList>
            <person name="Miyazaki K."/>
            <person name="Wiseschart A."/>
            <person name="Pootanakit K."/>
            <person name="Ishimori K."/>
            <person name="Kitahara K."/>
        </authorList>
    </citation>
    <scope>NUCLEOTIDE SEQUENCE [LARGE SCALE GENOMIC DNA]</scope>
    <source>
        <strain evidence="3">AM7</strain>
    </source>
</reference>
<feature type="domain" description="DUF3859" evidence="1">
    <location>
        <begin position="74"/>
        <end position="174"/>
    </location>
</feature>
<dbReference type="EMBL" id="AP019799">
    <property type="protein sequence ID" value="BBL92053.1"/>
    <property type="molecule type" value="Genomic_DNA"/>
</dbReference>